<comment type="pathway">
    <text evidence="1">Amino-acid biosynthesis; L-arginine biosynthesis; L-arginine from L-ornithine and carbamoyl phosphate: step 2/3.</text>
</comment>
<dbReference type="InterPro" id="IPR024074">
    <property type="entry name" value="AS_cat/multimer_dom_body"/>
</dbReference>
<dbReference type="Gene3D" id="3.90.1260.10">
    <property type="entry name" value="Argininosuccinate synthetase, chain A, domain 2"/>
    <property type="match status" value="1"/>
</dbReference>
<evidence type="ECO:0000256" key="7">
    <source>
        <dbReference type="ARBA" id="ARBA00022840"/>
    </source>
</evidence>
<feature type="domain" description="Arginosuccinate synthase-like N-terminal" evidence="8">
    <location>
        <begin position="4"/>
        <end position="165"/>
    </location>
</feature>
<dbReference type="InterPro" id="IPR023434">
    <property type="entry name" value="Arginosuc_synth_type_1_subfam"/>
</dbReference>
<evidence type="ECO:0000259" key="9">
    <source>
        <dbReference type="Pfam" id="PF20979"/>
    </source>
</evidence>
<evidence type="ECO:0000256" key="6">
    <source>
        <dbReference type="ARBA" id="ARBA00022741"/>
    </source>
</evidence>
<keyword evidence="4" id="KW-0436">Ligase</keyword>
<keyword evidence="7" id="KW-0067">ATP-binding</keyword>
<dbReference type="InterPro" id="IPR048267">
    <property type="entry name" value="Arginosuc_syn_N"/>
</dbReference>
<dbReference type="InterPro" id="IPR001518">
    <property type="entry name" value="Arginosuc_synth"/>
</dbReference>
<dbReference type="Pfam" id="PF20979">
    <property type="entry name" value="Arginosuc_syn_C"/>
    <property type="match status" value="1"/>
</dbReference>
<dbReference type="CDD" id="cd01999">
    <property type="entry name" value="ASS"/>
    <property type="match status" value="1"/>
</dbReference>
<dbReference type="InterPro" id="IPR014729">
    <property type="entry name" value="Rossmann-like_a/b/a_fold"/>
</dbReference>
<organism evidence="10 11">
    <name type="scientific">Carboxylicivirga marina</name>
    <dbReference type="NCBI Taxonomy" id="2800988"/>
    <lineage>
        <taxon>Bacteria</taxon>
        <taxon>Pseudomonadati</taxon>
        <taxon>Bacteroidota</taxon>
        <taxon>Bacteroidia</taxon>
        <taxon>Marinilabiliales</taxon>
        <taxon>Marinilabiliaceae</taxon>
        <taxon>Carboxylicivirga</taxon>
    </lineage>
</organism>
<dbReference type="SUPFAM" id="SSF52402">
    <property type="entry name" value="Adenine nucleotide alpha hydrolases-like"/>
    <property type="match status" value="1"/>
</dbReference>
<comment type="caution">
    <text evidence="10">The sequence shown here is derived from an EMBL/GenBank/DDBJ whole genome shotgun (WGS) entry which is preliminary data.</text>
</comment>
<dbReference type="EMBL" id="JAENRR010000016">
    <property type="protein sequence ID" value="MBK3517457.1"/>
    <property type="molecule type" value="Genomic_DNA"/>
</dbReference>
<dbReference type="InterPro" id="IPR048268">
    <property type="entry name" value="Arginosuc_syn_C"/>
</dbReference>
<name>A0ABS1HIG2_9BACT</name>
<dbReference type="Gene3D" id="3.40.50.620">
    <property type="entry name" value="HUPs"/>
    <property type="match status" value="1"/>
</dbReference>
<sequence>MKEKVVLAYSGGLDTSFCVKYLAEEKSLEIYSAIANTGGFSDDELNDIETKAYELGVAKHATLDVTERYYRRCIRYMIFGNVLKNNTYPLSVSSERIFQALAIVDYARSVGAKYIAHGSTGAGNDQIRFDLTFQVLAPEIKVIAPIRDLKLSREAEIDYLKERGVVRDWTKMEYSINKGLWGTSVGGKETLTSNLTLPEGAYPSQLKKEDEETVELGFVKGELATVNNAAFDDPIEAIKEIETLGAAYAIGRDMHVGDTIIGIKGRVGFEAAAPLIIINAHHVLEKHVLTKWQMHWKEQLSNWYGMFLHESQYLEPVMRDIEKFLESSQQNVTGKVIIKLKPYRFDVVGIESDHDLMSSAFGEYGEMNKAWTAQDVEGFTTIMATPMKIFNAVNKGQLDLKDGND</sequence>
<dbReference type="InterPro" id="IPR018223">
    <property type="entry name" value="Arginosuc_synth_CS"/>
</dbReference>
<gene>
    <name evidence="10" type="ORF">JIV24_08930</name>
</gene>
<keyword evidence="5" id="KW-0028">Amino-acid biosynthesis</keyword>
<evidence type="ECO:0000256" key="2">
    <source>
        <dbReference type="ARBA" id="ARBA00012286"/>
    </source>
</evidence>
<accession>A0ABS1HIG2</accession>
<dbReference type="PANTHER" id="PTHR11587:SF2">
    <property type="entry name" value="ARGININOSUCCINATE SYNTHASE"/>
    <property type="match status" value="1"/>
</dbReference>
<protein>
    <recommendedName>
        <fullName evidence="2">argininosuccinate synthase</fullName>
        <ecNumber evidence="2">6.3.4.5</ecNumber>
    </recommendedName>
</protein>
<dbReference type="RefSeq" id="WP_200464686.1">
    <property type="nucleotide sequence ID" value="NZ_JAENRR010000016.1"/>
</dbReference>
<evidence type="ECO:0000256" key="5">
    <source>
        <dbReference type="ARBA" id="ARBA00022605"/>
    </source>
</evidence>
<dbReference type="EC" id="6.3.4.5" evidence="2"/>
<evidence type="ECO:0000313" key="11">
    <source>
        <dbReference type="Proteomes" id="UP000605676"/>
    </source>
</evidence>
<evidence type="ECO:0000259" key="8">
    <source>
        <dbReference type="Pfam" id="PF00764"/>
    </source>
</evidence>
<evidence type="ECO:0000256" key="4">
    <source>
        <dbReference type="ARBA" id="ARBA00022598"/>
    </source>
</evidence>
<evidence type="ECO:0000256" key="3">
    <source>
        <dbReference type="ARBA" id="ARBA00022571"/>
    </source>
</evidence>
<dbReference type="Pfam" id="PF00764">
    <property type="entry name" value="Arginosuc_synth"/>
    <property type="match status" value="1"/>
</dbReference>
<keyword evidence="6" id="KW-0547">Nucleotide-binding</keyword>
<reference evidence="10 11" key="1">
    <citation type="submission" date="2021-01" db="EMBL/GenBank/DDBJ databases">
        <title>Carboxyliciviraga sp.nov., isolated from coastal sediments.</title>
        <authorList>
            <person name="Lu D."/>
            <person name="Zhang T."/>
        </authorList>
    </citation>
    <scope>NUCLEOTIDE SEQUENCE [LARGE SCALE GENOMIC DNA]</scope>
    <source>
        <strain evidence="10 11">N1Y132</strain>
    </source>
</reference>
<dbReference type="PANTHER" id="PTHR11587">
    <property type="entry name" value="ARGININOSUCCINATE SYNTHASE"/>
    <property type="match status" value="1"/>
</dbReference>
<evidence type="ECO:0000313" key="10">
    <source>
        <dbReference type="EMBL" id="MBK3517457.1"/>
    </source>
</evidence>
<keyword evidence="3" id="KW-0055">Arginine biosynthesis</keyword>
<proteinExistence type="predicted"/>
<keyword evidence="11" id="KW-1185">Reference proteome</keyword>
<feature type="domain" description="Arginosuccinate synthase C-terminal" evidence="9">
    <location>
        <begin position="174"/>
        <end position="389"/>
    </location>
</feature>
<evidence type="ECO:0000256" key="1">
    <source>
        <dbReference type="ARBA" id="ARBA00004967"/>
    </source>
</evidence>
<dbReference type="Proteomes" id="UP000605676">
    <property type="component" value="Unassembled WGS sequence"/>
</dbReference>
<dbReference type="SUPFAM" id="SSF69864">
    <property type="entry name" value="Argininosuccinate synthetase, C-terminal domain"/>
    <property type="match status" value="1"/>
</dbReference>
<dbReference type="PROSITE" id="PS00564">
    <property type="entry name" value="ARGININOSUCCIN_SYN_1"/>
    <property type="match status" value="1"/>
</dbReference>